<protein>
    <submittedName>
        <fullName evidence="1">Uncharacterized protein</fullName>
    </submittedName>
</protein>
<evidence type="ECO:0000313" key="1">
    <source>
        <dbReference type="EMBL" id="KAK7802389.1"/>
    </source>
</evidence>
<dbReference type="EMBL" id="JBBHLL010000464">
    <property type="protein sequence ID" value="KAK7802389.1"/>
    <property type="molecule type" value="Genomic_DNA"/>
</dbReference>
<name>A0AAW0HHU0_MYOGA</name>
<reference evidence="1 2" key="1">
    <citation type="journal article" date="2023" name="bioRxiv">
        <title>Conserved and derived expression patterns and positive selection on dental genes reveal complex evolutionary context of ever-growing rodent molars.</title>
        <authorList>
            <person name="Calamari Z.T."/>
            <person name="Song A."/>
            <person name="Cohen E."/>
            <person name="Akter M."/>
            <person name="Roy R.D."/>
            <person name="Hallikas O."/>
            <person name="Christensen M.M."/>
            <person name="Li P."/>
            <person name="Marangoni P."/>
            <person name="Jernvall J."/>
            <person name="Klein O.D."/>
        </authorList>
    </citation>
    <scope>NUCLEOTIDE SEQUENCE [LARGE SCALE GENOMIC DNA]</scope>
    <source>
        <strain evidence="1">V071</strain>
    </source>
</reference>
<organism evidence="1 2">
    <name type="scientific">Myodes glareolus</name>
    <name type="common">Bank vole</name>
    <name type="synonym">Clethrionomys glareolus</name>
    <dbReference type="NCBI Taxonomy" id="447135"/>
    <lineage>
        <taxon>Eukaryota</taxon>
        <taxon>Metazoa</taxon>
        <taxon>Chordata</taxon>
        <taxon>Craniata</taxon>
        <taxon>Vertebrata</taxon>
        <taxon>Euteleostomi</taxon>
        <taxon>Mammalia</taxon>
        <taxon>Eutheria</taxon>
        <taxon>Euarchontoglires</taxon>
        <taxon>Glires</taxon>
        <taxon>Rodentia</taxon>
        <taxon>Myomorpha</taxon>
        <taxon>Muroidea</taxon>
        <taxon>Cricetidae</taxon>
        <taxon>Arvicolinae</taxon>
        <taxon>Myodes</taxon>
    </lineage>
</organism>
<accession>A0AAW0HHU0</accession>
<gene>
    <name evidence="1" type="ORF">U0070_023506</name>
</gene>
<dbReference type="Proteomes" id="UP001488838">
    <property type="component" value="Unassembled WGS sequence"/>
</dbReference>
<evidence type="ECO:0000313" key="2">
    <source>
        <dbReference type="Proteomes" id="UP001488838"/>
    </source>
</evidence>
<proteinExistence type="predicted"/>
<keyword evidence="2" id="KW-1185">Reference proteome</keyword>
<sequence length="146" mass="16394">MGNPGDRFECNKSSQYLEGPLKNPRPYFDFATCTVPFLMIPFRIFISGMGHNPQHNSSGLQKEKKKPEFIVLGDTNEDTGKGAGAKLLHPAWEPGSTAFLHRVEEKRQNKPSLEHLPPIQVYSVSCFKRRHGHEVTIYLFAAAGLL</sequence>
<comment type="caution">
    <text evidence="1">The sequence shown here is derived from an EMBL/GenBank/DDBJ whole genome shotgun (WGS) entry which is preliminary data.</text>
</comment>
<feature type="non-terminal residue" evidence="1">
    <location>
        <position position="146"/>
    </location>
</feature>
<dbReference type="AlphaFoldDB" id="A0AAW0HHU0"/>